<keyword evidence="1" id="KW-0472">Membrane</keyword>
<organism evidence="2 3">
    <name type="scientific">Candidatus Falkowbacteria bacterium RIFOXYA2_FULL_38_12</name>
    <dbReference type="NCBI Taxonomy" id="1797993"/>
    <lineage>
        <taxon>Bacteria</taxon>
        <taxon>Candidatus Falkowiibacteriota</taxon>
    </lineage>
</organism>
<dbReference type="SUPFAM" id="SSF50998">
    <property type="entry name" value="Quinoprotein alcohol dehydrogenase-like"/>
    <property type="match status" value="1"/>
</dbReference>
<dbReference type="Pfam" id="PF08309">
    <property type="entry name" value="LVIVD"/>
    <property type="match status" value="3"/>
</dbReference>
<evidence type="ECO:0008006" key="4">
    <source>
        <dbReference type="Google" id="ProtNLM"/>
    </source>
</evidence>
<feature type="transmembrane region" description="Helical" evidence="1">
    <location>
        <begin position="12"/>
        <end position="33"/>
    </location>
</feature>
<dbReference type="InterPro" id="IPR013211">
    <property type="entry name" value="LVIVD"/>
</dbReference>
<name>A0A1F5S1G5_9BACT</name>
<dbReference type="InterPro" id="IPR011047">
    <property type="entry name" value="Quinoprotein_ADH-like_sf"/>
</dbReference>
<keyword evidence="1" id="KW-0812">Transmembrane</keyword>
<dbReference type="InterPro" id="IPR015943">
    <property type="entry name" value="WD40/YVTN_repeat-like_dom_sf"/>
</dbReference>
<sequence length="473" mass="50645">MKKINNKGQSLLEVILALGLFAVAAGTVFVLLGSQFKSLEIVRDGTQAISLAEEGLEGARTIRDRDWDLLALGNHGLKISENKWTFEGESDVNEDGYTRSISVSELGVNERMITSTVTWTPSYLRNQTITLTSVLSNWRNLFEPLLSGDWSNPQTLGSVDLGAGESATSIAVRDKFIYLTATANDSKKADFFIVNATNGNNPLLVSSLKTGDGLNSVAISGNYAYVANINGNQLQIIDISNTNNPLLVSSVGFPGNTEDGLSVAIFGQYAYVGSEKSSSQEFYIVNVSNPANPSVVGSLEIDANVNDIAVFGERVFLSTAKDSGEFIVVNVSDPVNPVISASLDILGATEDGKGIYINSQDNKAYLVRTVGGDHDEHHEIAIIDVSSADNPTLLGSSNFGSSVNSVFAADSLGFFATSYSNGEFQIFNVSDPSNIIAYSNLNFSQIATDIAFEDNTVYVSVRSNDALRIITSQ</sequence>
<protein>
    <recommendedName>
        <fullName evidence="4">LVIVD repeat protein</fullName>
    </recommendedName>
</protein>
<reference evidence="2 3" key="1">
    <citation type="journal article" date="2016" name="Nat. Commun.">
        <title>Thousands of microbial genomes shed light on interconnected biogeochemical processes in an aquifer system.</title>
        <authorList>
            <person name="Anantharaman K."/>
            <person name="Brown C.T."/>
            <person name="Hug L.A."/>
            <person name="Sharon I."/>
            <person name="Castelle C.J."/>
            <person name="Probst A.J."/>
            <person name="Thomas B.C."/>
            <person name="Singh A."/>
            <person name="Wilkins M.J."/>
            <person name="Karaoz U."/>
            <person name="Brodie E.L."/>
            <person name="Williams K.H."/>
            <person name="Hubbard S.S."/>
            <person name="Banfield J.F."/>
        </authorList>
    </citation>
    <scope>NUCLEOTIDE SEQUENCE [LARGE SCALE GENOMIC DNA]</scope>
</reference>
<gene>
    <name evidence="2" type="ORF">A2257_04170</name>
</gene>
<dbReference type="Proteomes" id="UP000177407">
    <property type="component" value="Unassembled WGS sequence"/>
</dbReference>
<dbReference type="EMBL" id="MFGA01000023">
    <property type="protein sequence ID" value="OGF20527.1"/>
    <property type="molecule type" value="Genomic_DNA"/>
</dbReference>
<evidence type="ECO:0000256" key="1">
    <source>
        <dbReference type="SAM" id="Phobius"/>
    </source>
</evidence>
<evidence type="ECO:0000313" key="3">
    <source>
        <dbReference type="Proteomes" id="UP000177407"/>
    </source>
</evidence>
<evidence type="ECO:0000313" key="2">
    <source>
        <dbReference type="EMBL" id="OGF20527.1"/>
    </source>
</evidence>
<keyword evidence="1" id="KW-1133">Transmembrane helix</keyword>
<dbReference type="AlphaFoldDB" id="A0A1F5S1G5"/>
<accession>A0A1F5S1G5</accession>
<proteinExistence type="predicted"/>
<dbReference type="Gene3D" id="2.130.10.10">
    <property type="entry name" value="YVTN repeat-like/Quinoprotein amine dehydrogenase"/>
    <property type="match status" value="1"/>
</dbReference>
<comment type="caution">
    <text evidence="2">The sequence shown here is derived from an EMBL/GenBank/DDBJ whole genome shotgun (WGS) entry which is preliminary data.</text>
</comment>